<evidence type="ECO:0000313" key="1">
    <source>
        <dbReference type="EMBL" id="KAJ0175731.1"/>
    </source>
</evidence>
<gene>
    <name evidence="1" type="ORF">K1T71_008890</name>
</gene>
<protein>
    <submittedName>
        <fullName evidence="1">Uncharacterized protein</fullName>
    </submittedName>
</protein>
<dbReference type="EMBL" id="CM034401">
    <property type="protein sequence ID" value="KAJ0175731.1"/>
    <property type="molecule type" value="Genomic_DNA"/>
</dbReference>
<evidence type="ECO:0000313" key="2">
    <source>
        <dbReference type="Proteomes" id="UP000824533"/>
    </source>
</evidence>
<sequence length="57" mass="6235">MAIAYSPLALGVAVQDERLSFMSLPIHHFSTRPKSSCIGKESTAQCMDLNNSFSQMS</sequence>
<keyword evidence="2" id="KW-1185">Reference proteome</keyword>
<dbReference type="Proteomes" id="UP000824533">
    <property type="component" value="Linkage Group LG15"/>
</dbReference>
<name>A0ACC1CVW4_9NEOP</name>
<proteinExistence type="predicted"/>
<accession>A0ACC1CVW4</accession>
<comment type="caution">
    <text evidence="1">The sequence shown here is derived from an EMBL/GenBank/DDBJ whole genome shotgun (WGS) entry which is preliminary data.</text>
</comment>
<reference evidence="1 2" key="1">
    <citation type="journal article" date="2021" name="Front. Genet.">
        <title>Chromosome-Level Genome Assembly Reveals Significant Gene Expansion in the Toll and IMD Signaling Pathways of Dendrolimus kikuchii.</title>
        <authorList>
            <person name="Zhou J."/>
            <person name="Wu P."/>
            <person name="Xiong Z."/>
            <person name="Liu N."/>
            <person name="Zhao N."/>
            <person name="Ji M."/>
            <person name="Qiu Y."/>
            <person name="Yang B."/>
        </authorList>
    </citation>
    <scope>NUCLEOTIDE SEQUENCE [LARGE SCALE GENOMIC DNA]</scope>
    <source>
        <strain evidence="1">Ann1</strain>
    </source>
</reference>
<organism evidence="1 2">
    <name type="scientific">Dendrolimus kikuchii</name>
    <dbReference type="NCBI Taxonomy" id="765133"/>
    <lineage>
        <taxon>Eukaryota</taxon>
        <taxon>Metazoa</taxon>
        <taxon>Ecdysozoa</taxon>
        <taxon>Arthropoda</taxon>
        <taxon>Hexapoda</taxon>
        <taxon>Insecta</taxon>
        <taxon>Pterygota</taxon>
        <taxon>Neoptera</taxon>
        <taxon>Endopterygota</taxon>
        <taxon>Lepidoptera</taxon>
        <taxon>Glossata</taxon>
        <taxon>Ditrysia</taxon>
        <taxon>Bombycoidea</taxon>
        <taxon>Lasiocampidae</taxon>
        <taxon>Dendrolimus</taxon>
    </lineage>
</organism>